<gene>
    <name evidence="3" type="ORF">SAMN06297251_1366</name>
</gene>
<protein>
    <submittedName>
        <fullName evidence="3">PH domain-containing protein</fullName>
    </submittedName>
</protein>
<dbReference type="OrthoDB" id="7345733at2"/>
<dbReference type="InterPro" id="IPR005182">
    <property type="entry name" value="YdbS-like_PH"/>
</dbReference>
<keyword evidence="1" id="KW-0812">Transmembrane</keyword>
<feature type="transmembrane region" description="Helical" evidence="1">
    <location>
        <begin position="82"/>
        <end position="101"/>
    </location>
</feature>
<evidence type="ECO:0000256" key="1">
    <source>
        <dbReference type="SAM" id="Phobius"/>
    </source>
</evidence>
<name>A0A1W2EUB0_9HYPH</name>
<accession>A0A1W2EUB0</accession>
<dbReference type="RefSeq" id="WP_084412982.1">
    <property type="nucleotide sequence ID" value="NZ_FWXR01000036.1"/>
</dbReference>
<feature type="transmembrane region" description="Helical" evidence="1">
    <location>
        <begin position="44"/>
        <end position="62"/>
    </location>
</feature>
<dbReference type="EMBL" id="FWXR01000036">
    <property type="protein sequence ID" value="SMD13303.1"/>
    <property type="molecule type" value="Genomic_DNA"/>
</dbReference>
<dbReference type="InterPro" id="IPR054839">
    <property type="entry name" value="puhB_PGC"/>
</dbReference>
<evidence type="ECO:0000313" key="4">
    <source>
        <dbReference type="Proteomes" id="UP000192656"/>
    </source>
</evidence>
<keyword evidence="1" id="KW-0472">Membrane</keyword>
<dbReference type="Pfam" id="PF03703">
    <property type="entry name" value="bPH_2"/>
    <property type="match status" value="1"/>
</dbReference>
<keyword evidence="1" id="KW-1133">Transmembrane helix</keyword>
<proteinExistence type="predicted"/>
<evidence type="ECO:0000313" key="3">
    <source>
        <dbReference type="EMBL" id="SMD13303.1"/>
    </source>
</evidence>
<dbReference type="Proteomes" id="UP000192656">
    <property type="component" value="Unassembled WGS sequence"/>
</dbReference>
<organism evidence="3 4">
    <name type="scientific">Fulvimarina manganoxydans</name>
    <dbReference type="NCBI Taxonomy" id="937218"/>
    <lineage>
        <taxon>Bacteria</taxon>
        <taxon>Pseudomonadati</taxon>
        <taxon>Pseudomonadota</taxon>
        <taxon>Alphaproteobacteria</taxon>
        <taxon>Hyphomicrobiales</taxon>
        <taxon>Aurantimonadaceae</taxon>
        <taxon>Fulvimarina</taxon>
    </lineage>
</organism>
<keyword evidence="4" id="KW-1185">Reference proteome</keyword>
<reference evidence="3 4" key="1">
    <citation type="submission" date="2017-04" db="EMBL/GenBank/DDBJ databases">
        <authorList>
            <person name="Afonso C.L."/>
            <person name="Miller P.J."/>
            <person name="Scott M.A."/>
            <person name="Spackman E."/>
            <person name="Goraichik I."/>
            <person name="Dimitrov K.M."/>
            <person name="Suarez D.L."/>
            <person name="Swayne D.E."/>
        </authorList>
    </citation>
    <scope>NUCLEOTIDE SEQUENCE [LARGE SCALE GENOMIC DNA]</scope>
    <source>
        <strain evidence="3 4">CGMCC 1.10972</strain>
    </source>
</reference>
<dbReference type="NCBIfam" id="NF040894">
    <property type="entry name" value="puhB_PGC"/>
    <property type="match status" value="1"/>
</dbReference>
<dbReference type="AlphaFoldDB" id="A0A1W2EUB0"/>
<dbReference type="STRING" id="937218.SAMN06297251_1366"/>
<feature type="domain" description="YdbS-like PH" evidence="2">
    <location>
        <begin position="102"/>
        <end position="188"/>
    </location>
</feature>
<sequence>MRSEPTTLDETDDFPVKIEPGELPSGESILWQGKPDAWRLTLNAFRLKALTLYFGLLVLWRLGSVQHDSGSWALAFAKTTPLVIAFAVCIAILAILAWLYARSTGFTVTDRRIVMRFGVALPSQLNIPLKDVEAASLKLYRDGTGDIPLTLPAAGRPFYFQIWPFARPLRFRAAEPMLRAVPDAETVAGILAKALATTGGAAVRDGVKTAPARQSLGQEAALA</sequence>
<evidence type="ECO:0000259" key="2">
    <source>
        <dbReference type="Pfam" id="PF03703"/>
    </source>
</evidence>